<dbReference type="RefSeq" id="WP_066756191.1">
    <property type="nucleotide sequence ID" value="NZ_CP015199.1"/>
</dbReference>
<gene>
    <name evidence="1" type="ORF">A0O34_15100</name>
</gene>
<proteinExistence type="predicted"/>
<evidence type="ECO:0000313" key="2">
    <source>
        <dbReference type="Proteomes" id="UP000077824"/>
    </source>
</evidence>
<name>A0A172XXZ0_9FLAO</name>
<dbReference type="AlphaFoldDB" id="A0A172XXZ0"/>
<dbReference type="STRING" id="1685010.A0O34_15100"/>
<reference evidence="1 2" key="1">
    <citation type="submission" date="2016-04" db="EMBL/GenBank/DDBJ databases">
        <title>Complete Genome Sequence of Chryseobacterium sp. IHBB 10212.</title>
        <authorList>
            <person name="Pal M."/>
            <person name="Swarnkar M.K."/>
            <person name="Kaushal K."/>
            <person name="Chhibber S."/>
            <person name="Singh A.K."/>
            <person name="Gulati A."/>
        </authorList>
    </citation>
    <scope>NUCLEOTIDE SEQUENCE [LARGE SCALE GENOMIC DNA]</scope>
    <source>
        <strain evidence="1 2">IHBB 10212</strain>
    </source>
</reference>
<sequence length="443" mass="49869">MKISEDIYAIGGKNNGAVLAFNAVKDPMHSTFKTKNTDTLISGKWLPWGDDNLYPITFEAKLKKTGVAIGGLEVLTAAHFGTGFQLYQGVETEEAITFKERLASSFPEINDFFTRTKFNITISEIILDYETWRIAFPEYLLSPNGDKVISIRRLKAADCRFEVPDNTGIINNIGVNTDWVNYEEANTVPIRCFAANIPIDEIKEYCRQKGIRKFTIPVIDTLLVEKTYPSVGWHSSFKNGWVDVVLSLPEFKKQMFNQQLNVKYVIHIADDYFAHIYGTAWDSFSDQEKQKKRTDLVDLIDNELRGNKGAGKSIISPYFRDRDSGEIIKGVQIDTITQPQSSGEFLLDGSAANYEILTPMGIDPCLINGGAFGGKSLSGSGSDKREAWTILCAKFPIKQIRTLQIFENIKYWNTWDPTLFGKFPNTNLTTLDKNPNGQTKIVN</sequence>
<dbReference type="EMBL" id="CP015199">
    <property type="protein sequence ID" value="ANF51750.1"/>
    <property type="molecule type" value="Genomic_DNA"/>
</dbReference>
<keyword evidence="2" id="KW-1185">Reference proteome</keyword>
<dbReference type="KEGG" id="chh:A0O34_15100"/>
<accession>A0A172XXZ0</accession>
<dbReference type="OrthoDB" id="671786at2"/>
<dbReference type="Proteomes" id="UP000077824">
    <property type="component" value="Chromosome"/>
</dbReference>
<organism evidence="1 2">
    <name type="scientific">Chryseobacterium glaciei</name>
    <dbReference type="NCBI Taxonomy" id="1685010"/>
    <lineage>
        <taxon>Bacteria</taxon>
        <taxon>Pseudomonadati</taxon>
        <taxon>Bacteroidota</taxon>
        <taxon>Flavobacteriia</taxon>
        <taxon>Flavobacteriales</taxon>
        <taxon>Weeksellaceae</taxon>
        <taxon>Chryseobacterium group</taxon>
        <taxon>Chryseobacterium</taxon>
    </lineage>
</organism>
<evidence type="ECO:0000313" key="1">
    <source>
        <dbReference type="EMBL" id="ANF51750.1"/>
    </source>
</evidence>
<protein>
    <submittedName>
        <fullName evidence="1">Uncharacterized protein</fullName>
    </submittedName>
</protein>